<dbReference type="AlphaFoldDB" id="A0A931I515"/>
<accession>A0A931I515</accession>
<comment type="caution">
    <text evidence="1">The sequence shown here is derived from an EMBL/GenBank/DDBJ whole genome shotgun (WGS) entry which is preliminary data.</text>
</comment>
<organism evidence="1 2">
    <name type="scientific">Methylobrevis albus</name>
    <dbReference type="NCBI Taxonomy" id="2793297"/>
    <lineage>
        <taxon>Bacteria</taxon>
        <taxon>Pseudomonadati</taxon>
        <taxon>Pseudomonadota</taxon>
        <taxon>Alphaproteobacteria</taxon>
        <taxon>Hyphomicrobiales</taxon>
        <taxon>Pleomorphomonadaceae</taxon>
        <taxon>Methylobrevis</taxon>
    </lineage>
</organism>
<gene>
    <name evidence="1" type="ORF">I5731_17830</name>
</gene>
<protein>
    <submittedName>
        <fullName evidence="1">Uncharacterized protein</fullName>
    </submittedName>
</protein>
<evidence type="ECO:0000313" key="2">
    <source>
        <dbReference type="Proteomes" id="UP000631694"/>
    </source>
</evidence>
<reference evidence="1" key="1">
    <citation type="submission" date="2020-12" db="EMBL/GenBank/DDBJ databases">
        <title>Methylobrevis albus sp. nov., isolated from fresh water lack sediment.</title>
        <authorList>
            <person name="Zou Q."/>
        </authorList>
    </citation>
    <scope>NUCLEOTIDE SEQUENCE</scope>
    <source>
        <strain evidence="1">L22</strain>
    </source>
</reference>
<dbReference type="EMBL" id="JADZLT010000056">
    <property type="protein sequence ID" value="MBH0239684.1"/>
    <property type="molecule type" value="Genomic_DNA"/>
</dbReference>
<dbReference type="RefSeq" id="WP_197312767.1">
    <property type="nucleotide sequence ID" value="NZ_JADZLT010000056.1"/>
</dbReference>
<evidence type="ECO:0000313" key="1">
    <source>
        <dbReference type="EMBL" id="MBH0239684.1"/>
    </source>
</evidence>
<name>A0A931I515_9HYPH</name>
<proteinExistence type="predicted"/>
<keyword evidence="2" id="KW-1185">Reference proteome</keyword>
<dbReference type="Proteomes" id="UP000631694">
    <property type="component" value="Unassembled WGS sequence"/>
</dbReference>
<sequence length="145" mass="16371">MVSQELIDEIDATLASQTSVRRLARDDELALIENVAAKFIDDKDALWWWTSLKSPSQRHPYQHDGWRAIIGKLTIGSPSAILVVTDDEFPPWPAYIGPIPELLELISETRSFEFMLVGDALAWLLCDCHSNEIVFCGDREDAVEL</sequence>